<feature type="compositionally biased region" description="Acidic residues" evidence="1">
    <location>
        <begin position="64"/>
        <end position="76"/>
    </location>
</feature>
<protein>
    <submittedName>
        <fullName evidence="2">Uncharacterized protein</fullName>
    </submittedName>
</protein>
<evidence type="ECO:0000313" key="2">
    <source>
        <dbReference type="EMBL" id="GAA0168201.1"/>
    </source>
</evidence>
<sequence length="85" mass="9172">MQARYEALEPVNTSEILKAFKALEQANKDKDAALESAAGEAEAEHIHYAKELYLDMPLVPTDEPAGEEGGEEDVELLGEGRSSPG</sequence>
<evidence type="ECO:0000313" key="3">
    <source>
        <dbReference type="Proteomes" id="UP001454036"/>
    </source>
</evidence>
<name>A0AAV3QYX7_LITER</name>
<dbReference type="AlphaFoldDB" id="A0AAV3QYX7"/>
<evidence type="ECO:0000256" key="1">
    <source>
        <dbReference type="SAM" id="MobiDB-lite"/>
    </source>
</evidence>
<organism evidence="2 3">
    <name type="scientific">Lithospermum erythrorhizon</name>
    <name type="common">Purple gromwell</name>
    <name type="synonym">Lithospermum officinale var. erythrorhizon</name>
    <dbReference type="NCBI Taxonomy" id="34254"/>
    <lineage>
        <taxon>Eukaryota</taxon>
        <taxon>Viridiplantae</taxon>
        <taxon>Streptophyta</taxon>
        <taxon>Embryophyta</taxon>
        <taxon>Tracheophyta</taxon>
        <taxon>Spermatophyta</taxon>
        <taxon>Magnoliopsida</taxon>
        <taxon>eudicotyledons</taxon>
        <taxon>Gunneridae</taxon>
        <taxon>Pentapetalae</taxon>
        <taxon>asterids</taxon>
        <taxon>lamiids</taxon>
        <taxon>Boraginales</taxon>
        <taxon>Boraginaceae</taxon>
        <taxon>Boraginoideae</taxon>
        <taxon>Lithospermeae</taxon>
        <taxon>Lithospermum</taxon>
    </lineage>
</organism>
<gene>
    <name evidence="2" type="ORF">LIER_22969</name>
</gene>
<reference evidence="2 3" key="1">
    <citation type="submission" date="2024-01" db="EMBL/GenBank/DDBJ databases">
        <title>The complete chloroplast genome sequence of Lithospermum erythrorhizon: insights into the phylogenetic relationship among Boraginaceae species and the maternal lineages of purple gromwells.</title>
        <authorList>
            <person name="Okada T."/>
            <person name="Watanabe K."/>
        </authorList>
    </citation>
    <scope>NUCLEOTIDE SEQUENCE [LARGE SCALE GENOMIC DNA]</scope>
</reference>
<proteinExistence type="predicted"/>
<feature type="region of interest" description="Disordered" evidence="1">
    <location>
        <begin position="59"/>
        <end position="85"/>
    </location>
</feature>
<keyword evidence="3" id="KW-1185">Reference proteome</keyword>
<accession>A0AAV3QYX7</accession>
<comment type="caution">
    <text evidence="2">The sequence shown here is derived from an EMBL/GenBank/DDBJ whole genome shotgun (WGS) entry which is preliminary data.</text>
</comment>
<dbReference type="Proteomes" id="UP001454036">
    <property type="component" value="Unassembled WGS sequence"/>
</dbReference>
<dbReference type="EMBL" id="BAABME010006379">
    <property type="protein sequence ID" value="GAA0168201.1"/>
    <property type="molecule type" value="Genomic_DNA"/>
</dbReference>